<keyword evidence="3" id="KW-0804">Transcription</keyword>
<dbReference type="AlphaFoldDB" id="A0A7G1HXY2"/>
<dbReference type="InterPro" id="IPR016032">
    <property type="entry name" value="Sig_transdc_resp-reg_C-effctor"/>
</dbReference>
<keyword evidence="6" id="KW-1185">Reference proteome</keyword>
<accession>A0A7G1HXY2</accession>
<dbReference type="Gene3D" id="1.10.10.10">
    <property type="entry name" value="Winged helix-like DNA-binding domain superfamily/Winged helix DNA-binding domain"/>
    <property type="match status" value="1"/>
</dbReference>
<dbReference type="EMBL" id="AP023322">
    <property type="protein sequence ID" value="BCI62397.1"/>
    <property type="molecule type" value="Genomic_DNA"/>
</dbReference>
<evidence type="ECO:0000256" key="2">
    <source>
        <dbReference type="ARBA" id="ARBA00023125"/>
    </source>
</evidence>
<reference evidence="6" key="1">
    <citation type="submission" date="2020-07" db="EMBL/GenBank/DDBJ databases">
        <title>Complete genome sequencing of Coprobacter sp. strain 2CBH44.</title>
        <authorList>
            <person name="Sakamoto M."/>
            <person name="Murakami T."/>
            <person name="Mori H."/>
        </authorList>
    </citation>
    <scope>NUCLEOTIDE SEQUENCE [LARGE SCALE GENOMIC DNA]</scope>
    <source>
        <strain evidence="6">2CBH44</strain>
    </source>
</reference>
<dbReference type="SUPFAM" id="SSF46894">
    <property type="entry name" value="C-terminal effector domain of the bipartite response regulators"/>
    <property type="match status" value="1"/>
</dbReference>
<dbReference type="SMART" id="SM00421">
    <property type="entry name" value="HTH_LUXR"/>
    <property type="match status" value="1"/>
</dbReference>
<name>A0A7G1HXY2_9BACT</name>
<dbReference type="CDD" id="cd06170">
    <property type="entry name" value="LuxR_C_like"/>
    <property type="match status" value="1"/>
</dbReference>
<dbReference type="RefSeq" id="WP_021931245.1">
    <property type="nucleotide sequence ID" value="NZ_AP023322.1"/>
</dbReference>
<dbReference type="GO" id="GO:0006355">
    <property type="term" value="P:regulation of DNA-templated transcription"/>
    <property type="evidence" value="ECO:0007669"/>
    <property type="project" value="InterPro"/>
</dbReference>
<dbReference type="PROSITE" id="PS00622">
    <property type="entry name" value="HTH_LUXR_1"/>
    <property type="match status" value="1"/>
</dbReference>
<proteinExistence type="predicted"/>
<organism evidence="5 6">
    <name type="scientific">Coprobacter secundus subsp. similis</name>
    <dbReference type="NCBI Taxonomy" id="2751153"/>
    <lineage>
        <taxon>Bacteria</taxon>
        <taxon>Pseudomonadati</taxon>
        <taxon>Bacteroidota</taxon>
        <taxon>Bacteroidia</taxon>
        <taxon>Bacteroidales</taxon>
        <taxon>Barnesiellaceae</taxon>
        <taxon>Coprobacter</taxon>
    </lineage>
</organism>
<dbReference type="KEGG" id="copr:Cop2CBH44_07500"/>
<evidence type="ECO:0000313" key="6">
    <source>
        <dbReference type="Proteomes" id="UP000594042"/>
    </source>
</evidence>
<sequence>MLRNKQIVIISACPLYNTGLRHVLNEYFSAQKVDVYNDINYFFNSFPEIYDFYFVTSDFFLCYCDFFLPRKSKVILLVKDIFRGQSISNIEFKINIFADTNEIIEQLQSFFESACQRLSNEYHTNLTPREIEVLQLIAQGFINKEIANRLNISFNTVLTHRKNITAKLGIKTVSGLSFYAMMNGYVKIDMNE</sequence>
<dbReference type="PANTHER" id="PTHR44688">
    <property type="entry name" value="DNA-BINDING TRANSCRIPTIONAL ACTIVATOR DEVR_DOSR"/>
    <property type="match status" value="1"/>
</dbReference>
<feature type="domain" description="HTH luxR-type" evidence="4">
    <location>
        <begin position="120"/>
        <end position="184"/>
    </location>
</feature>
<dbReference type="PROSITE" id="PS50043">
    <property type="entry name" value="HTH_LUXR_2"/>
    <property type="match status" value="1"/>
</dbReference>
<evidence type="ECO:0000256" key="1">
    <source>
        <dbReference type="ARBA" id="ARBA00023015"/>
    </source>
</evidence>
<dbReference type="Pfam" id="PF00196">
    <property type="entry name" value="GerE"/>
    <property type="match status" value="1"/>
</dbReference>
<evidence type="ECO:0000313" key="5">
    <source>
        <dbReference type="EMBL" id="BCI62397.1"/>
    </source>
</evidence>
<dbReference type="PRINTS" id="PR00038">
    <property type="entry name" value="HTHLUXR"/>
</dbReference>
<keyword evidence="1" id="KW-0805">Transcription regulation</keyword>
<evidence type="ECO:0000259" key="4">
    <source>
        <dbReference type="PROSITE" id="PS50043"/>
    </source>
</evidence>
<gene>
    <name evidence="5" type="ORF">Cop2CBH44_07500</name>
</gene>
<dbReference type="PANTHER" id="PTHR44688:SF16">
    <property type="entry name" value="DNA-BINDING TRANSCRIPTIONAL ACTIVATOR DEVR_DOSR"/>
    <property type="match status" value="1"/>
</dbReference>
<keyword evidence="2" id="KW-0238">DNA-binding</keyword>
<dbReference type="GO" id="GO:0003677">
    <property type="term" value="F:DNA binding"/>
    <property type="evidence" value="ECO:0007669"/>
    <property type="project" value="UniProtKB-KW"/>
</dbReference>
<dbReference type="InterPro" id="IPR000792">
    <property type="entry name" value="Tscrpt_reg_LuxR_C"/>
</dbReference>
<dbReference type="InterPro" id="IPR036388">
    <property type="entry name" value="WH-like_DNA-bd_sf"/>
</dbReference>
<protein>
    <submittedName>
        <fullName evidence="5">Helix-turn-helix transcriptional regulator</fullName>
    </submittedName>
</protein>
<evidence type="ECO:0000256" key="3">
    <source>
        <dbReference type="ARBA" id="ARBA00023163"/>
    </source>
</evidence>
<dbReference type="Proteomes" id="UP000594042">
    <property type="component" value="Chromosome"/>
</dbReference>